<reference evidence="3" key="1">
    <citation type="submission" date="2016-10" db="EMBL/GenBank/DDBJ databases">
        <authorList>
            <person name="Varghese N."/>
            <person name="Submissions S."/>
        </authorList>
    </citation>
    <scope>NUCLEOTIDE SEQUENCE [LARGE SCALE GENOMIC DNA]</scope>
    <source>
        <strain evidence="3">CGMCC 1.10683</strain>
    </source>
</reference>
<dbReference type="Proteomes" id="UP000198788">
    <property type="component" value="Unassembled WGS sequence"/>
</dbReference>
<name>A0A1I6S5E4_9CAUL</name>
<protein>
    <submittedName>
        <fullName evidence="2">Uncharacterized protein</fullName>
    </submittedName>
</protein>
<keyword evidence="1" id="KW-1133">Transmembrane helix</keyword>
<evidence type="ECO:0000313" key="2">
    <source>
        <dbReference type="EMBL" id="SFS72199.1"/>
    </source>
</evidence>
<proteinExistence type="predicted"/>
<evidence type="ECO:0000313" key="3">
    <source>
        <dbReference type="Proteomes" id="UP000198788"/>
    </source>
</evidence>
<feature type="transmembrane region" description="Helical" evidence="1">
    <location>
        <begin position="32"/>
        <end position="54"/>
    </location>
</feature>
<keyword evidence="3" id="KW-1185">Reference proteome</keyword>
<sequence>MLTHCSSNTALPDAKNARITTNALDRGSAMQALIELIAGFVALLAAAALSQFGLDLTTPQENQREIHRIRDCGGEKAAPAALAARGEGKREC</sequence>
<organism evidence="2 3">
    <name type="scientific">Brevundimonas viscosa</name>
    <dbReference type="NCBI Taxonomy" id="871741"/>
    <lineage>
        <taxon>Bacteria</taxon>
        <taxon>Pseudomonadati</taxon>
        <taxon>Pseudomonadota</taxon>
        <taxon>Alphaproteobacteria</taxon>
        <taxon>Caulobacterales</taxon>
        <taxon>Caulobacteraceae</taxon>
        <taxon>Brevundimonas</taxon>
    </lineage>
</organism>
<accession>A0A1I6S5E4</accession>
<dbReference type="EMBL" id="FOZV01000004">
    <property type="protein sequence ID" value="SFS72199.1"/>
    <property type="molecule type" value="Genomic_DNA"/>
</dbReference>
<dbReference type="AlphaFoldDB" id="A0A1I6S5E4"/>
<evidence type="ECO:0000256" key="1">
    <source>
        <dbReference type="SAM" id="Phobius"/>
    </source>
</evidence>
<gene>
    <name evidence="2" type="ORF">SAMN05192570_2189</name>
</gene>
<keyword evidence="1" id="KW-0472">Membrane</keyword>
<keyword evidence="1" id="KW-0812">Transmembrane</keyword>